<feature type="transmembrane region" description="Helical" evidence="6">
    <location>
        <begin position="211"/>
        <end position="234"/>
    </location>
</feature>
<dbReference type="AlphaFoldDB" id="A0A364NTQ2"/>
<feature type="transmembrane region" description="Helical" evidence="6">
    <location>
        <begin position="119"/>
        <end position="139"/>
    </location>
</feature>
<protein>
    <submittedName>
        <fullName evidence="7">TIGR00374 family protein</fullName>
    </submittedName>
</protein>
<evidence type="ECO:0000313" key="7">
    <source>
        <dbReference type="EMBL" id="RAU20446.1"/>
    </source>
</evidence>
<name>A0A364NTQ2_9PROT</name>
<feature type="transmembrane region" description="Helical" evidence="6">
    <location>
        <begin position="39"/>
        <end position="60"/>
    </location>
</feature>
<dbReference type="PANTHER" id="PTHR39087:SF2">
    <property type="entry name" value="UPF0104 MEMBRANE PROTEIN MJ1595"/>
    <property type="match status" value="1"/>
</dbReference>
<dbReference type="InterPro" id="IPR022791">
    <property type="entry name" value="L-PG_synthase/AglD"/>
</dbReference>
<reference evidence="7 8" key="1">
    <citation type="submission" date="2017-11" db="EMBL/GenBank/DDBJ databases">
        <title>Draft genome sequence of magnetotactic bacterium Magnetospirillum kuznetsovii LBB-42.</title>
        <authorList>
            <person name="Grouzdev D.S."/>
            <person name="Rysina M.S."/>
            <person name="Baslerov R.V."/>
            <person name="Koziaeva V."/>
        </authorList>
    </citation>
    <scope>NUCLEOTIDE SEQUENCE [LARGE SCALE GENOMIC DNA]</scope>
    <source>
        <strain evidence="7 8">LBB-42</strain>
    </source>
</reference>
<gene>
    <name evidence="7" type="ORF">CU669_18525</name>
</gene>
<keyword evidence="3 6" id="KW-0812">Transmembrane</keyword>
<evidence type="ECO:0000256" key="5">
    <source>
        <dbReference type="ARBA" id="ARBA00023136"/>
    </source>
</evidence>
<evidence type="ECO:0000256" key="3">
    <source>
        <dbReference type="ARBA" id="ARBA00022692"/>
    </source>
</evidence>
<dbReference type="Proteomes" id="UP000251075">
    <property type="component" value="Unassembled WGS sequence"/>
</dbReference>
<dbReference type="OrthoDB" id="7348988at2"/>
<keyword evidence="4 6" id="KW-1133">Transmembrane helix</keyword>
<evidence type="ECO:0000256" key="4">
    <source>
        <dbReference type="ARBA" id="ARBA00022989"/>
    </source>
</evidence>
<evidence type="ECO:0000256" key="2">
    <source>
        <dbReference type="ARBA" id="ARBA00022475"/>
    </source>
</evidence>
<keyword evidence="8" id="KW-1185">Reference proteome</keyword>
<keyword evidence="5 6" id="KW-0472">Membrane</keyword>
<sequence length="341" mass="35814">MNRGMLLAALVGILLAVGLLAGNDFGAVADAVAAVGWGVLGIIAVRAAVVIVCAQGWASLMRPHVQRNNSLYGLLRWIRESVNVLLPVAHVGGDLIGGRLLTFWAVPNGIAGAGILVDLLIQAGAQLLFTLLGLAFLILHGGGDMIVSAVVIGLMVAGPALAGFFLSQKFGLFRLVEKALEAMAAKWPRTAMGSDLNLHDRLQDIYRHPKSVALSLTLHVAAWLVGAAEIWIALACMGRNPSIVEALVLESLGQAIRGAAFPVPGAVGFQEGGYMVLGHVYGLPAEVSIAISLLKRVPDFALGLPGLLAWHLIELRRPSIDGIPSHFRSLGAISDRNADVN</sequence>
<dbReference type="Pfam" id="PF03706">
    <property type="entry name" value="LPG_synthase_TM"/>
    <property type="match status" value="1"/>
</dbReference>
<dbReference type="GO" id="GO:0005886">
    <property type="term" value="C:plasma membrane"/>
    <property type="evidence" value="ECO:0007669"/>
    <property type="project" value="UniProtKB-SubCell"/>
</dbReference>
<comment type="subcellular location">
    <subcellularLocation>
        <location evidence="1">Cell membrane</location>
        <topology evidence="1">Multi-pass membrane protein</topology>
    </subcellularLocation>
</comment>
<dbReference type="PANTHER" id="PTHR39087">
    <property type="entry name" value="UPF0104 MEMBRANE PROTEIN MJ1595"/>
    <property type="match status" value="1"/>
</dbReference>
<evidence type="ECO:0000256" key="6">
    <source>
        <dbReference type="SAM" id="Phobius"/>
    </source>
</evidence>
<dbReference type="EMBL" id="PGTO01000023">
    <property type="protein sequence ID" value="RAU20446.1"/>
    <property type="molecule type" value="Genomic_DNA"/>
</dbReference>
<organism evidence="7 8">
    <name type="scientific">Paramagnetospirillum kuznetsovii</name>
    <dbReference type="NCBI Taxonomy" id="2053833"/>
    <lineage>
        <taxon>Bacteria</taxon>
        <taxon>Pseudomonadati</taxon>
        <taxon>Pseudomonadota</taxon>
        <taxon>Alphaproteobacteria</taxon>
        <taxon>Rhodospirillales</taxon>
        <taxon>Magnetospirillaceae</taxon>
        <taxon>Paramagnetospirillum</taxon>
    </lineage>
</organism>
<dbReference type="NCBIfam" id="TIGR03476">
    <property type="entry name" value="HpnL"/>
    <property type="match status" value="1"/>
</dbReference>
<proteinExistence type="predicted"/>
<accession>A0A364NTQ2</accession>
<dbReference type="RefSeq" id="WP_112147082.1">
    <property type="nucleotide sequence ID" value="NZ_PGTO01000023.1"/>
</dbReference>
<feature type="transmembrane region" description="Helical" evidence="6">
    <location>
        <begin position="145"/>
        <end position="166"/>
    </location>
</feature>
<comment type="caution">
    <text evidence="7">The sequence shown here is derived from an EMBL/GenBank/DDBJ whole genome shotgun (WGS) entry which is preliminary data.</text>
</comment>
<evidence type="ECO:0000256" key="1">
    <source>
        <dbReference type="ARBA" id="ARBA00004651"/>
    </source>
</evidence>
<keyword evidence="2" id="KW-1003">Cell membrane</keyword>
<evidence type="ECO:0000313" key="8">
    <source>
        <dbReference type="Proteomes" id="UP000251075"/>
    </source>
</evidence>